<comment type="caution">
    <text evidence="1">The sequence shown here is derived from an EMBL/GenBank/DDBJ whole genome shotgun (WGS) entry which is preliminary data.</text>
</comment>
<reference evidence="1" key="1">
    <citation type="submission" date="2019-08" db="EMBL/GenBank/DDBJ databases">
        <authorList>
            <person name="Kucharzyk K."/>
            <person name="Murdoch R.W."/>
            <person name="Higgins S."/>
            <person name="Loffler F."/>
        </authorList>
    </citation>
    <scope>NUCLEOTIDE SEQUENCE</scope>
</reference>
<gene>
    <name evidence="1" type="ORF">SDC9_162419</name>
</gene>
<protein>
    <submittedName>
        <fullName evidence="1">Uncharacterized protein</fullName>
    </submittedName>
</protein>
<evidence type="ECO:0000313" key="1">
    <source>
        <dbReference type="EMBL" id="MPN15090.1"/>
    </source>
</evidence>
<sequence length="67" mass="7096">MPLGANAGFGKVGCLACRCGETRVAVASSPALEQHLALPVLEHISHDTPLFVAHDRAHRQPDDQVLA</sequence>
<proteinExistence type="predicted"/>
<organism evidence="1">
    <name type="scientific">bioreactor metagenome</name>
    <dbReference type="NCBI Taxonomy" id="1076179"/>
    <lineage>
        <taxon>unclassified sequences</taxon>
        <taxon>metagenomes</taxon>
        <taxon>ecological metagenomes</taxon>
    </lineage>
</organism>
<dbReference type="EMBL" id="VSSQ01061796">
    <property type="protein sequence ID" value="MPN15090.1"/>
    <property type="molecule type" value="Genomic_DNA"/>
</dbReference>
<name>A0A645FMB8_9ZZZZ</name>
<dbReference type="AlphaFoldDB" id="A0A645FMB8"/>
<accession>A0A645FMB8</accession>